<dbReference type="dictyBase" id="DDB_G0293782"/>
<gene>
    <name evidence="2" type="ORF">DDB_G0293782</name>
</gene>
<dbReference type="KEGG" id="ddi:DDB_G0293782"/>
<keyword evidence="3" id="KW-1185">Reference proteome</keyword>
<dbReference type="HOGENOM" id="CLU_337217_0_0_1"/>
<keyword evidence="1" id="KW-0812">Transmembrane</keyword>
<evidence type="ECO:0000313" key="3">
    <source>
        <dbReference type="Proteomes" id="UP000002195"/>
    </source>
</evidence>
<keyword evidence="1" id="KW-0472">Membrane</keyword>
<protein>
    <submittedName>
        <fullName evidence="2">Uncharacterized protein</fullName>
    </submittedName>
</protein>
<proteinExistence type="predicted"/>
<keyword evidence="1" id="KW-1133">Transmembrane helix</keyword>
<dbReference type="Proteomes" id="UP000002195">
    <property type="component" value="Unassembled WGS sequence"/>
</dbReference>
<accession>Q54BD3</accession>
<dbReference type="EMBL" id="AAFI02000219">
    <property type="protein sequence ID" value="EAL60568.1"/>
    <property type="molecule type" value="Genomic_DNA"/>
</dbReference>
<dbReference type="PaxDb" id="44689-DDB0219894"/>
<dbReference type="GeneID" id="8629389"/>
<feature type="transmembrane region" description="Helical" evidence="1">
    <location>
        <begin position="677"/>
        <end position="699"/>
    </location>
</feature>
<name>Q54BD3_DICDI</name>
<dbReference type="PhylomeDB" id="Q54BD3"/>
<comment type="caution">
    <text evidence="2">The sequence shown here is derived from an EMBL/GenBank/DDBJ whole genome shotgun (WGS) entry which is preliminary data.</text>
</comment>
<dbReference type="RefSeq" id="XP_628961.1">
    <property type="nucleotide sequence ID" value="XM_628959.1"/>
</dbReference>
<dbReference type="FunCoup" id="Q54BD3">
    <property type="interactions" value="3"/>
</dbReference>
<organism evidence="2 3">
    <name type="scientific">Dictyostelium discoideum</name>
    <name type="common">Social amoeba</name>
    <dbReference type="NCBI Taxonomy" id="44689"/>
    <lineage>
        <taxon>Eukaryota</taxon>
        <taxon>Amoebozoa</taxon>
        <taxon>Evosea</taxon>
        <taxon>Eumycetozoa</taxon>
        <taxon>Dictyostelia</taxon>
        <taxon>Dictyosteliales</taxon>
        <taxon>Dictyosteliaceae</taxon>
        <taxon>Dictyostelium</taxon>
    </lineage>
</organism>
<sequence length="763" mass="92046">MNDQDLLFFKVFRNKFINRILFEKIKQPNRQLYYTTYSFYDFPLELVIKTQNQQVFKEKLNLFNLYKNKQKFINNNKIEIKRAYQYSLDFNIEIFELILVWKELEIDLFIEFFKLFKKEIEKELKQSSKEIIKNLLEKSSKKEYNNINLNILNYLFKEFSEIKIFFIFQIKNHAKRYTVHQSFSKLLNDLNKELIIKFGEYSGCYNNEKDDDNSEDFFKLANNYLYEIIFKDDENGQNQFYSKLLSIFPKTEKTNLHHTIPLFINLFEKLIQRNNFKLLKLIFSKLNNINVSENVDEMISIFNFKISSCFFVLNTEIFNTPTTQDSEMMQLFSATLQKKIFNSVLSFGFKKFYINGPDYYDFTTTQFYKNFSNFPSIYSGDLILSSRSFKFKQTCLRSSTSNNNNNEKILNNCMDIEYYKSNFFNENLNWFDVYIGKFGFDIKRLKEIIELGYYDMINHIFKKGYYKIIDFKNSNKLLHDLFITILLSSDNLNNSSLQLLINFISPMVNDIIKSKQREFFFNESIPIDRLKRIEYFKIIQKIEGYHEMKLNNDMEILKNPNLYVNNSFQINYLKKRLNQFEQSQFKNLLYFSLKSKNFKFISKCISFLVKNGQDRLINIIDILKLLLFSSIGKFEGNLKFFFYIIKVFNYQLPFKSTNDIENYENFILQDLDYDYQLFDLTFGIQFIISSIEFYFTIIFKMNIKQINRLYYNGFKSKINVHQHLLPTYFINYCQLGTKNSEYLKFFNLLDLVDSINDKKKETN</sequence>
<reference evidence="2 3" key="1">
    <citation type="journal article" date="2005" name="Nature">
        <title>The genome of the social amoeba Dictyostelium discoideum.</title>
        <authorList>
            <consortium name="The Dictyostelium discoideum Sequencing Consortium"/>
            <person name="Eichinger L."/>
            <person name="Pachebat J.A."/>
            <person name="Glockner G."/>
            <person name="Rajandream M.A."/>
            <person name="Sucgang R."/>
            <person name="Berriman M."/>
            <person name="Song J."/>
            <person name="Olsen R."/>
            <person name="Szafranski K."/>
            <person name="Xu Q."/>
            <person name="Tunggal B."/>
            <person name="Kummerfeld S."/>
            <person name="Madera M."/>
            <person name="Konfortov B.A."/>
            <person name="Rivero F."/>
            <person name="Bankier A.T."/>
            <person name="Lehmann R."/>
            <person name="Hamlin N."/>
            <person name="Davies R."/>
            <person name="Gaudet P."/>
            <person name="Fey P."/>
            <person name="Pilcher K."/>
            <person name="Chen G."/>
            <person name="Saunders D."/>
            <person name="Sodergren E."/>
            <person name="Davis P."/>
            <person name="Kerhornou A."/>
            <person name="Nie X."/>
            <person name="Hall N."/>
            <person name="Anjard C."/>
            <person name="Hemphill L."/>
            <person name="Bason N."/>
            <person name="Farbrother P."/>
            <person name="Desany B."/>
            <person name="Just E."/>
            <person name="Morio T."/>
            <person name="Rost R."/>
            <person name="Churcher C."/>
            <person name="Cooper J."/>
            <person name="Haydock S."/>
            <person name="van Driessche N."/>
            <person name="Cronin A."/>
            <person name="Goodhead I."/>
            <person name="Muzny D."/>
            <person name="Mourier T."/>
            <person name="Pain A."/>
            <person name="Lu M."/>
            <person name="Harper D."/>
            <person name="Lindsay R."/>
            <person name="Hauser H."/>
            <person name="James K."/>
            <person name="Quiles M."/>
            <person name="Madan Babu M."/>
            <person name="Saito T."/>
            <person name="Buchrieser C."/>
            <person name="Wardroper A."/>
            <person name="Felder M."/>
            <person name="Thangavelu M."/>
            <person name="Johnson D."/>
            <person name="Knights A."/>
            <person name="Loulseged H."/>
            <person name="Mungall K."/>
            <person name="Oliver K."/>
            <person name="Price C."/>
            <person name="Quail M.A."/>
            <person name="Urushihara H."/>
            <person name="Hernandez J."/>
            <person name="Rabbinowitsch E."/>
            <person name="Steffen D."/>
            <person name="Sanders M."/>
            <person name="Ma J."/>
            <person name="Kohara Y."/>
            <person name="Sharp S."/>
            <person name="Simmonds M."/>
            <person name="Spiegler S."/>
            <person name="Tivey A."/>
            <person name="Sugano S."/>
            <person name="White B."/>
            <person name="Walker D."/>
            <person name="Woodward J."/>
            <person name="Winckler T."/>
            <person name="Tanaka Y."/>
            <person name="Shaulsky G."/>
            <person name="Schleicher M."/>
            <person name="Weinstock G."/>
            <person name="Rosenthal A."/>
            <person name="Cox E.C."/>
            <person name="Chisholm R.L."/>
            <person name="Gibbs R."/>
            <person name="Loomis W.F."/>
            <person name="Platzer M."/>
            <person name="Kay R.R."/>
            <person name="Williams J."/>
            <person name="Dear P.H."/>
            <person name="Noegel A.A."/>
            <person name="Barrell B."/>
            <person name="Kuspa A."/>
        </authorList>
    </citation>
    <scope>NUCLEOTIDE SEQUENCE [LARGE SCALE GENOMIC DNA]</scope>
    <source>
        <strain evidence="2 3">AX4</strain>
    </source>
</reference>
<dbReference type="AlphaFoldDB" id="Q54BD3"/>
<dbReference type="VEuPathDB" id="AmoebaDB:DDB_G0293782"/>
<evidence type="ECO:0000256" key="1">
    <source>
        <dbReference type="SAM" id="Phobius"/>
    </source>
</evidence>
<dbReference type="InParanoid" id="Q54BD3"/>
<dbReference type="OMA" id="ILHENTF"/>
<evidence type="ECO:0000313" key="2">
    <source>
        <dbReference type="EMBL" id="EAL60568.1"/>
    </source>
</evidence>